<evidence type="ECO:0000256" key="2">
    <source>
        <dbReference type="SAM" id="MobiDB-lite"/>
    </source>
</evidence>
<evidence type="ECO:0000313" key="4">
    <source>
        <dbReference type="Proteomes" id="UP000002630"/>
    </source>
</evidence>
<feature type="compositionally biased region" description="Basic and acidic residues" evidence="2">
    <location>
        <begin position="15"/>
        <end position="36"/>
    </location>
</feature>
<sequence>MEHVMSKFIKRRNRPSFEPKADKKETKKEETKKAEESSEDEEETEQQWEQRTDPYGRLCWQHRQTGQVTYGTSYALHQQGYNTGLAAKGFDSDDDDDDNKKPAAAAAAAAAPVPALAPVAVVPPPQPYMQQPQYGISPVPRQYYGHSPVPYGMSPVAMYPAAPWNAMPASPVPVQVPEYIKRQHAEALKAKKKKEEEEKKKKAAEKKKIAAGVWEKLYTRDGGKFWQHSVTGETSKTDPYY</sequence>
<feature type="compositionally biased region" description="Acidic residues" evidence="2">
    <location>
        <begin position="37"/>
        <end position="46"/>
    </location>
</feature>
<dbReference type="InParanoid" id="D8LLF5"/>
<dbReference type="EMBL" id="FN649745">
    <property type="protein sequence ID" value="CBN77153.1"/>
    <property type="molecule type" value="Genomic_DNA"/>
</dbReference>
<reference evidence="3 4" key="1">
    <citation type="journal article" date="2010" name="Nature">
        <title>The Ectocarpus genome and the independent evolution of multicellularity in brown algae.</title>
        <authorList>
            <person name="Cock J.M."/>
            <person name="Sterck L."/>
            <person name="Rouze P."/>
            <person name="Scornet D."/>
            <person name="Allen A.E."/>
            <person name="Amoutzias G."/>
            <person name="Anthouard V."/>
            <person name="Artiguenave F."/>
            <person name="Aury J.M."/>
            <person name="Badger J.H."/>
            <person name="Beszteri B."/>
            <person name="Billiau K."/>
            <person name="Bonnet E."/>
            <person name="Bothwell J.H."/>
            <person name="Bowler C."/>
            <person name="Boyen C."/>
            <person name="Brownlee C."/>
            <person name="Carrano C.J."/>
            <person name="Charrier B."/>
            <person name="Cho G.Y."/>
            <person name="Coelho S.M."/>
            <person name="Collen J."/>
            <person name="Corre E."/>
            <person name="Da Silva C."/>
            <person name="Delage L."/>
            <person name="Delaroque N."/>
            <person name="Dittami S.M."/>
            <person name="Doulbeau S."/>
            <person name="Elias M."/>
            <person name="Farnham G."/>
            <person name="Gachon C.M."/>
            <person name="Gschloessl B."/>
            <person name="Heesch S."/>
            <person name="Jabbari K."/>
            <person name="Jubin C."/>
            <person name="Kawai H."/>
            <person name="Kimura K."/>
            <person name="Kloareg B."/>
            <person name="Kupper F.C."/>
            <person name="Lang D."/>
            <person name="Le Bail A."/>
            <person name="Leblanc C."/>
            <person name="Lerouge P."/>
            <person name="Lohr M."/>
            <person name="Lopez P.J."/>
            <person name="Martens C."/>
            <person name="Maumus F."/>
            <person name="Michel G."/>
            <person name="Miranda-Saavedra D."/>
            <person name="Morales J."/>
            <person name="Moreau H."/>
            <person name="Motomura T."/>
            <person name="Nagasato C."/>
            <person name="Napoli C.A."/>
            <person name="Nelson D.R."/>
            <person name="Nyvall-Collen P."/>
            <person name="Peters A.F."/>
            <person name="Pommier C."/>
            <person name="Potin P."/>
            <person name="Poulain J."/>
            <person name="Quesneville H."/>
            <person name="Read B."/>
            <person name="Rensing S.A."/>
            <person name="Ritter A."/>
            <person name="Rousvoal S."/>
            <person name="Samanta M."/>
            <person name="Samson G."/>
            <person name="Schroeder D.C."/>
            <person name="Segurens B."/>
            <person name="Strittmatter M."/>
            <person name="Tonon T."/>
            <person name="Tregear J.W."/>
            <person name="Valentin K."/>
            <person name="von Dassow P."/>
            <person name="Yamagishi T."/>
            <person name="Van de Peer Y."/>
            <person name="Wincker P."/>
        </authorList>
    </citation>
    <scope>NUCLEOTIDE SEQUENCE [LARGE SCALE GENOMIC DNA]</scope>
    <source>
        <strain evidence="4">Ec32 / CCAP1310/4</strain>
    </source>
</reference>
<evidence type="ECO:0000256" key="1">
    <source>
        <dbReference type="SAM" id="Coils"/>
    </source>
</evidence>
<feature type="region of interest" description="Disordered" evidence="2">
    <location>
        <begin position="1"/>
        <end position="57"/>
    </location>
</feature>
<evidence type="ECO:0008006" key="5">
    <source>
        <dbReference type="Google" id="ProtNLM"/>
    </source>
</evidence>
<protein>
    <recommendedName>
        <fullName evidence="5">WW domain-containing protein</fullName>
    </recommendedName>
</protein>
<keyword evidence="1" id="KW-0175">Coiled coil</keyword>
<dbReference type="EMBL" id="FN648553">
    <property type="protein sequence ID" value="CBN77153.1"/>
    <property type="molecule type" value="Genomic_DNA"/>
</dbReference>
<dbReference type="OrthoDB" id="10577427at2759"/>
<feature type="coiled-coil region" evidence="1">
    <location>
        <begin position="180"/>
        <end position="208"/>
    </location>
</feature>
<accession>D8LLF5</accession>
<organism evidence="3 4">
    <name type="scientific">Ectocarpus siliculosus</name>
    <name type="common">Brown alga</name>
    <name type="synonym">Conferva siliculosa</name>
    <dbReference type="NCBI Taxonomy" id="2880"/>
    <lineage>
        <taxon>Eukaryota</taxon>
        <taxon>Sar</taxon>
        <taxon>Stramenopiles</taxon>
        <taxon>Ochrophyta</taxon>
        <taxon>PX clade</taxon>
        <taxon>Phaeophyceae</taxon>
        <taxon>Ectocarpales</taxon>
        <taxon>Ectocarpaceae</taxon>
        <taxon>Ectocarpus</taxon>
    </lineage>
</organism>
<dbReference type="Proteomes" id="UP000002630">
    <property type="component" value="Linkage Group LG20"/>
</dbReference>
<dbReference type="AlphaFoldDB" id="D8LLF5"/>
<name>D8LLF5_ECTSI</name>
<proteinExistence type="predicted"/>
<evidence type="ECO:0000313" key="3">
    <source>
        <dbReference type="EMBL" id="CBN77153.1"/>
    </source>
</evidence>
<keyword evidence="4" id="KW-1185">Reference proteome</keyword>
<gene>
    <name evidence="3" type="ORF">Esi_0036_0141</name>
</gene>